<dbReference type="HAMAP" id="MF_00867">
    <property type="entry name" value="KhpB"/>
    <property type="match status" value="1"/>
</dbReference>
<protein>
    <recommendedName>
        <fullName evidence="6">RNA-binding protein KhpB</fullName>
    </recommendedName>
    <alternativeName>
        <fullName evidence="6">RNA-binding protein EloR</fullName>
    </alternativeName>
</protein>
<dbReference type="InterPro" id="IPR001374">
    <property type="entry name" value="R3H_dom"/>
</dbReference>
<dbReference type="EMBL" id="LT906446">
    <property type="protein sequence ID" value="SNV04025.1"/>
    <property type="molecule type" value="Genomic_DNA"/>
</dbReference>
<comment type="similarity">
    <text evidence="6">Belongs to the KhpB RNA-binding protein family.</text>
</comment>
<reference evidence="8 9" key="1">
    <citation type="submission" date="2017-06" db="EMBL/GenBank/DDBJ databases">
        <authorList>
            <consortium name="Pathogen Informatics"/>
        </authorList>
    </citation>
    <scope>NUCLEOTIDE SEQUENCE [LARGE SCALE GENOMIC DNA]</scope>
    <source>
        <strain evidence="8 9">NCTC10570</strain>
    </source>
</reference>
<dbReference type="Pfam" id="PF13083">
    <property type="entry name" value="KH_KhpA-B"/>
    <property type="match status" value="1"/>
</dbReference>
<evidence type="ECO:0000259" key="7">
    <source>
        <dbReference type="PROSITE" id="PS51061"/>
    </source>
</evidence>
<comment type="domain">
    <text evidence="6">Has an N-terminal Jag-N domain and 2 RNA-binding domains (KH and R3H).</text>
</comment>
<keyword evidence="5 6" id="KW-0961">Cell wall biogenesis/degradation</keyword>
<keyword evidence="9" id="KW-1185">Reference proteome</keyword>
<dbReference type="PANTHER" id="PTHR35800:SF1">
    <property type="entry name" value="RNA-BINDING PROTEIN KHPB"/>
    <property type="match status" value="1"/>
</dbReference>
<accession>A0A239U2E2</accession>
<dbReference type="InterPro" id="IPR039247">
    <property type="entry name" value="KhpB"/>
</dbReference>
<dbReference type="InterPro" id="IPR032782">
    <property type="entry name" value="KhpB_N"/>
</dbReference>
<dbReference type="PROSITE" id="PS51061">
    <property type="entry name" value="R3H"/>
    <property type="match status" value="1"/>
</dbReference>
<evidence type="ECO:0000256" key="5">
    <source>
        <dbReference type="ARBA" id="ARBA00023316"/>
    </source>
</evidence>
<evidence type="ECO:0000256" key="2">
    <source>
        <dbReference type="ARBA" id="ARBA00022884"/>
    </source>
</evidence>
<sequence>MARVIEVTGKDIEEAKKAALLQLNLPEERVIFEVLEEPSKGFFGIIGTKEAKIRATEKEFTPLEKGQEFLKSVFKAMHKDIAIECVEEDINYKFNLIGDDLGVLIGKHGQTLDSLQYLTNMAANKNVMGARVRIVLDVENYRSRREETLCQLAQKLAARARKYRNKVVLEPMNRHERKIIHMALQDYADIITYSEGVEPHRKIVVDIKHNKNEDLLIK</sequence>
<evidence type="ECO:0000256" key="6">
    <source>
        <dbReference type="HAMAP-Rule" id="MF_00867"/>
    </source>
</evidence>
<name>A0A239U2E2_9FIRM</name>
<dbReference type="GO" id="GO:0005737">
    <property type="term" value="C:cytoplasm"/>
    <property type="evidence" value="ECO:0007669"/>
    <property type="project" value="UniProtKB-SubCell"/>
</dbReference>
<dbReference type="InterPro" id="IPR036867">
    <property type="entry name" value="R3H_dom_sf"/>
</dbReference>
<dbReference type="Proteomes" id="UP000215383">
    <property type="component" value="Chromosome 1"/>
</dbReference>
<dbReference type="CDD" id="cd02414">
    <property type="entry name" value="KH-II_Jag"/>
    <property type="match status" value="1"/>
</dbReference>
<dbReference type="Pfam" id="PF14804">
    <property type="entry name" value="Jag_N"/>
    <property type="match status" value="1"/>
</dbReference>
<feature type="region of interest" description="Jag_N domain" evidence="6">
    <location>
        <begin position="6"/>
        <end position="56"/>
    </location>
</feature>
<dbReference type="InterPro" id="IPR038008">
    <property type="entry name" value="Jag_KH"/>
</dbReference>
<dbReference type="Gene3D" id="3.30.300.20">
    <property type="match status" value="1"/>
</dbReference>
<dbReference type="SMART" id="SM01245">
    <property type="entry name" value="Jag_N"/>
    <property type="match status" value="1"/>
</dbReference>
<dbReference type="InterPro" id="IPR015946">
    <property type="entry name" value="KH_dom-like_a/b"/>
</dbReference>
<dbReference type="InterPro" id="IPR034079">
    <property type="entry name" value="R3H_KhpB"/>
</dbReference>
<evidence type="ECO:0000256" key="4">
    <source>
        <dbReference type="ARBA" id="ARBA00023186"/>
    </source>
</evidence>
<dbReference type="GeneID" id="78507902"/>
<dbReference type="AlphaFoldDB" id="A0A239U2E2"/>
<evidence type="ECO:0000256" key="1">
    <source>
        <dbReference type="ARBA" id="ARBA00022490"/>
    </source>
</evidence>
<proteinExistence type="inferred from homology"/>
<dbReference type="GO" id="GO:0009252">
    <property type="term" value="P:peptidoglycan biosynthetic process"/>
    <property type="evidence" value="ECO:0007669"/>
    <property type="project" value="UniProtKB-UniRule"/>
</dbReference>
<dbReference type="PANTHER" id="PTHR35800">
    <property type="entry name" value="PROTEIN JAG"/>
    <property type="match status" value="1"/>
</dbReference>
<evidence type="ECO:0000313" key="8">
    <source>
        <dbReference type="EMBL" id="SNV04025.1"/>
    </source>
</evidence>
<comment type="subunit">
    <text evidence="6">Forms a complex with KhpA.</text>
</comment>
<dbReference type="GO" id="GO:0008360">
    <property type="term" value="P:regulation of cell shape"/>
    <property type="evidence" value="ECO:0007669"/>
    <property type="project" value="UniProtKB-KW"/>
</dbReference>
<comment type="function">
    <text evidence="6">A probable RNA chaperone. Forms a complex with KhpA which binds to cellular RNA and controls its expression. Plays a role in peptidoglycan (PG) homeostasis and cell length regulation.</text>
</comment>
<dbReference type="SUPFAM" id="SSF82708">
    <property type="entry name" value="R3H domain"/>
    <property type="match status" value="1"/>
</dbReference>
<dbReference type="InterPro" id="IPR038247">
    <property type="entry name" value="Jag_N_dom_sf"/>
</dbReference>
<keyword evidence="2 6" id="KW-0694">RNA-binding</keyword>
<dbReference type="SMART" id="SM00393">
    <property type="entry name" value="R3H"/>
    <property type="match status" value="1"/>
</dbReference>
<dbReference type="GO" id="GO:0003723">
    <property type="term" value="F:RNA binding"/>
    <property type="evidence" value="ECO:0007669"/>
    <property type="project" value="UniProtKB-UniRule"/>
</dbReference>
<organism evidence="8 9">
    <name type="scientific">Megamonas hypermegale</name>
    <dbReference type="NCBI Taxonomy" id="158847"/>
    <lineage>
        <taxon>Bacteria</taxon>
        <taxon>Bacillati</taxon>
        <taxon>Bacillota</taxon>
        <taxon>Negativicutes</taxon>
        <taxon>Selenomonadales</taxon>
        <taxon>Selenomonadaceae</taxon>
        <taxon>Megamonas</taxon>
    </lineage>
</organism>
<keyword evidence="4 6" id="KW-0143">Chaperone</keyword>
<keyword evidence="1 6" id="KW-0963">Cytoplasm</keyword>
<dbReference type="Gene3D" id="3.30.1370.50">
    <property type="entry name" value="R3H-like domain"/>
    <property type="match status" value="1"/>
</dbReference>
<gene>
    <name evidence="6" type="primary">khpB</name>
    <name evidence="6" type="synonym">eloR</name>
    <name evidence="8" type="ORF">SAMEA4364220_01915</name>
</gene>
<dbReference type="RefSeq" id="WP_027889070.1">
    <property type="nucleotide sequence ID" value="NZ_CALXYH010000002.1"/>
</dbReference>
<feature type="domain" description="R3H" evidence="7">
    <location>
        <begin position="143"/>
        <end position="209"/>
    </location>
</feature>
<dbReference type="Pfam" id="PF01424">
    <property type="entry name" value="R3H"/>
    <property type="match status" value="1"/>
</dbReference>
<comment type="subcellular location">
    <subcellularLocation>
        <location evidence="6">Cytoplasm</location>
    </subcellularLocation>
</comment>
<evidence type="ECO:0000313" key="9">
    <source>
        <dbReference type="Proteomes" id="UP000215383"/>
    </source>
</evidence>
<dbReference type="eggNOG" id="COG1847">
    <property type="taxonomic scope" value="Bacteria"/>
</dbReference>
<dbReference type="NCBIfam" id="NF041568">
    <property type="entry name" value="Jag_EloR"/>
    <property type="match status" value="1"/>
</dbReference>
<keyword evidence="3 6" id="KW-0133">Cell shape</keyword>
<dbReference type="Gene3D" id="3.30.30.80">
    <property type="entry name" value="probable RNA-binding protein from clostridium symbiosum atcc 14940"/>
    <property type="match status" value="1"/>
</dbReference>
<dbReference type="GO" id="GO:0071555">
    <property type="term" value="P:cell wall organization"/>
    <property type="evidence" value="ECO:0007669"/>
    <property type="project" value="UniProtKB-KW"/>
</dbReference>
<evidence type="ECO:0000256" key="3">
    <source>
        <dbReference type="ARBA" id="ARBA00022960"/>
    </source>
</evidence>
<dbReference type="CDD" id="cd02644">
    <property type="entry name" value="R3H_jag"/>
    <property type="match status" value="1"/>
</dbReference>